<feature type="domain" description="ASPIC/UnbV" evidence="1">
    <location>
        <begin position="141"/>
        <end position="195"/>
    </location>
</feature>
<protein>
    <recommendedName>
        <fullName evidence="1">ASPIC/UnbV domain-containing protein</fullName>
    </recommendedName>
</protein>
<dbReference type="InterPro" id="IPR027039">
    <property type="entry name" value="Crtac1"/>
</dbReference>
<evidence type="ECO:0000313" key="2">
    <source>
        <dbReference type="EMBL" id="SVB26112.1"/>
    </source>
</evidence>
<dbReference type="EMBL" id="UINC01034762">
    <property type="protein sequence ID" value="SVB26112.1"/>
    <property type="molecule type" value="Genomic_DNA"/>
</dbReference>
<sequence>SGVLLNDGKGHLSFHPLPRLAQVSASFGLAFSDFNADGNMDLVMAHNFYSPQPETGNVDGGLGMVLRGLGDGTFQPLRVDQSGFLLPGDAKALALTDLDGDTRPDLVATVNSSSPKIFLNRMVKGDSLIIRLKGPNGNPRGVGSRVSLKLKNGKTLVGEVYSGSSYLTASSTDLFFSIPEGDEALSLTVRSPLGKIIEQKLTASTGVVVITLN</sequence>
<accession>A0A382CJY2</accession>
<dbReference type="SUPFAM" id="SSF69318">
    <property type="entry name" value="Integrin alpha N-terminal domain"/>
    <property type="match status" value="1"/>
</dbReference>
<name>A0A382CJY2_9ZZZZ</name>
<dbReference type="Gene3D" id="2.130.10.130">
    <property type="entry name" value="Integrin alpha, N-terminal"/>
    <property type="match status" value="1"/>
</dbReference>
<dbReference type="AlphaFoldDB" id="A0A382CJY2"/>
<organism evidence="2">
    <name type="scientific">marine metagenome</name>
    <dbReference type="NCBI Taxonomy" id="408172"/>
    <lineage>
        <taxon>unclassified sequences</taxon>
        <taxon>metagenomes</taxon>
        <taxon>ecological metagenomes</taxon>
    </lineage>
</organism>
<proteinExistence type="predicted"/>
<dbReference type="InterPro" id="IPR028994">
    <property type="entry name" value="Integrin_alpha_N"/>
</dbReference>
<evidence type="ECO:0000259" key="1">
    <source>
        <dbReference type="Pfam" id="PF07593"/>
    </source>
</evidence>
<dbReference type="PANTHER" id="PTHR16026:SF0">
    <property type="entry name" value="CARTILAGE ACIDIC PROTEIN 1"/>
    <property type="match status" value="1"/>
</dbReference>
<gene>
    <name evidence="2" type="ORF">METZ01_LOCUS178966</name>
</gene>
<dbReference type="Pfam" id="PF07593">
    <property type="entry name" value="UnbV_ASPIC"/>
    <property type="match status" value="1"/>
</dbReference>
<dbReference type="InterPro" id="IPR011519">
    <property type="entry name" value="UnbV_ASPIC"/>
</dbReference>
<reference evidence="2" key="1">
    <citation type="submission" date="2018-05" db="EMBL/GenBank/DDBJ databases">
        <authorList>
            <person name="Lanie J.A."/>
            <person name="Ng W.-L."/>
            <person name="Kazmierczak K.M."/>
            <person name="Andrzejewski T.M."/>
            <person name="Davidsen T.M."/>
            <person name="Wayne K.J."/>
            <person name="Tettelin H."/>
            <person name="Glass J.I."/>
            <person name="Rusch D."/>
            <person name="Podicherti R."/>
            <person name="Tsui H.-C.T."/>
            <person name="Winkler M.E."/>
        </authorList>
    </citation>
    <scope>NUCLEOTIDE SEQUENCE</scope>
</reference>
<feature type="non-terminal residue" evidence="2">
    <location>
        <position position="1"/>
    </location>
</feature>
<dbReference type="PANTHER" id="PTHR16026">
    <property type="entry name" value="CARTILAGE ACIDIC PROTEIN 1"/>
    <property type="match status" value="1"/>
</dbReference>